<evidence type="ECO:0000256" key="2">
    <source>
        <dbReference type="ARBA" id="ARBA00022448"/>
    </source>
</evidence>
<comment type="similarity">
    <text evidence="7">Belongs to the binding-protein-dependent transport system permease family.</text>
</comment>
<evidence type="ECO:0000256" key="7">
    <source>
        <dbReference type="RuleBase" id="RU363032"/>
    </source>
</evidence>
<keyword evidence="10" id="KW-1185">Reference proteome</keyword>
<dbReference type="EMBL" id="CP073721">
    <property type="protein sequence ID" value="UWZ39722.1"/>
    <property type="molecule type" value="Genomic_DNA"/>
</dbReference>
<dbReference type="RefSeq" id="WP_260729151.1">
    <property type="nucleotide sequence ID" value="NZ_BAAABS010000028.1"/>
</dbReference>
<evidence type="ECO:0000313" key="10">
    <source>
        <dbReference type="Proteomes" id="UP001058271"/>
    </source>
</evidence>
<dbReference type="InterPro" id="IPR050366">
    <property type="entry name" value="BP-dependent_transpt_permease"/>
</dbReference>
<sequence length="282" mass="29181">MGAVLLTATLAVVVVGPLVTPYSPTQVAVAAPNLSPSADHWLGTDWLGRDVFSRFLAGGREVLLLPFIAVVFAYVVGGMIGIYATLRGGWVDAVIARGFNLLLVLPPMLLGLVVLGAAGSSRLAMGGLLALVSLPRAGRVIRGAAQTVAGSEYVMAAVGRGEHSLYIVRRELLPNIALPVLADLGVNLTYQIIFASSLSFLGFGAQPPTADWGRMVADSIPMLTTTPLAALVPAVGIALAAISVNLLAEALAQRLGGNRGTRLGRGRSRSVISARTTNVKAV</sequence>
<evidence type="ECO:0000256" key="3">
    <source>
        <dbReference type="ARBA" id="ARBA00022475"/>
    </source>
</evidence>
<name>A0ABY5ZCX4_9ACTN</name>
<comment type="subcellular location">
    <subcellularLocation>
        <location evidence="1 7">Cell membrane</location>
        <topology evidence="1 7">Multi-pass membrane protein</topology>
    </subcellularLocation>
</comment>
<evidence type="ECO:0000256" key="6">
    <source>
        <dbReference type="ARBA" id="ARBA00023136"/>
    </source>
</evidence>
<evidence type="ECO:0000256" key="1">
    <source>
        <dbReference type="ARBA" id="ARBA00004651"/>
    </source>
</evidence>
<dbReference type="CDD" id="cd06261">
    <property type="entry name" value="TM_PBP2"/>
    <property type="match status" value="1"/>
</dbReference>
<feature type="transmembrane region" description="Helical" evidence="7">
    <location>
        <begin position="98"/>
        <end position="119"/>
    </location>
</feature>
<dbReference type="Pfam" id="PF00528">
    <property type="entry name" value="BPD_transp_1"/>
    <property type="match status" value="1"/>
</dbReference>
<gene>
    <name evidence="9" type="ORF">Drose_16775</name>
</gene>
<reference evidence="9" key="1">
    <citation type="submission" date="2021-04" db="EMBL/GenBank/DDBJ databases">
        <title>Biosynthetic gene clusters of Dactylosporangioum roseum.</title>
        <authorList>
            <person name="Hartkoorn R.C."/>
            <person name="Beaudoing E."/>
            <person name="Hot D."/>
            <person name="Moureu S."/>
        </authorList>
    </citation>
    <scope>NUCLEOTIDE SEQUENCE</scope>
    <source>
        <strain evidence="9">NRRL B-16295</strain>
    </source>
</reference>
<proteinExistence type="inferred from homology"/>
<dbReference type="Gene3D" id="1.10.3720.10">
    <property type="entry name" value="MetI-like"/>
    <property type="match status" value="1"/>
</dbReference>
<dbReference type="InterPro" id="IPR035906">
    <property type="entry name" value="MetI-like_sf"/>
</dbReference>
<dbReference type="SUPFAM" id="SSF161098">
    <property type="entry name" value="MetI-like"/>
    <property type="match status" value="1"/>
</dbReference>
<evidence type="ECO:0000313" key="9">
    <source>
        <dbReference type="EMBL" id="UWZ39722.1"/>
    </source>
</evidence>
<dbReference type="Proteomes" id="UP001058271">
    <property type="component" value="Chromosome"/>
</dbReference>
<dbReference type="PANTHER" id="PTHR43386:SF25">
    <property type="entry name" value="PEPTIDE ABC TRANSPORTER PERMEASE PROTEIN"/>
    <property type="match status" value="1"/>
</dbReference>
<feature type="domain" description="ABC transmembrane type-1" evidence="8">
    <location>
        <begin position="59"/>
        <end position="248"/>
    </location>
</feature>
<feature type="transmembrane region" description="Helical" evidence="7">
    <location>
        <begin position="228"/>
        <end position="252"/>
    </location>
</feature>
<organism evidence="9 10">
    <name type="scientific">Dactylosporangium roseum</name>
    <dbReference type="NCBI Taxonomy" id="47989"/>
    <lineage>
        <taxon>Bacteria</taxon>
        <taxon>Bacillati</taxon>
        <taxon>Actinomycetota</taxon>
        <taxon>Actinomycetes</taxon>
        <taxon>Micromonosporales</taxon>
        <taxon>Micromonosporaceae</taxon>
        <taxon>Dactylosporangium</taxon>
    </lineage>
</organism>
<keyword evidence="3" id="KW-1003">Cell membrane</keyword>
<keyword evidence="5 7" id="KW-1133">Transmembrane helix</keyword>
<evidence type="ECO:0000259" key="8">
    <source>
        <dbReference type="PROSITE" id="PS50928"/>
    </source>
</evidence>
<keyword evidence="4 7" id="KW-0812">Transmembrane</keyword>
<keyword evidence="6 7" id="KW-0472">Membrane</keyword>
<protein>
    <submittedName>
        <fullName evidence="9">ABC transporter permease</fullName>
    </submittedName>
</protein>
<dbReference type="PANTHER" id="PTHR43386">
    <property type="entry name" value="OLIGOPEPTIDE TRANSPORT SYSTEM PERMEASE PROTEIN APPC"/>
    <property type="match status" value="1"/>
</dbReference>
<evidence type="ECO:0000256" key="4">
    <source>
        <dbReference type="ARBA" id="ARBA00022692"/>
    </source>
</evidence>
<accession>A0ABY5ZCX4</accession>
<dbReference type="InterPro" id="IPR000515">
    <property type="entry name" value="MetI-like"/>
</dbReference>
<dbReference type="PROSITE" id="PS50928">
    <property type="entry name" value="ABC_TM1"/>
    <property type="match status" value="1"/>
</dbReference>
<feature type="transmembrane region" description="Helical" evidence="7">
    <location>
        <begin position="63"/>
        <end position="86"/>
    </location>
</feature>
<evidence type="ECO:0000256" key="5">
    <source>
        <dbReference type="ARBA" id="ARBA00022989"/>
    </source>
</evidence>
<keyword evidence="2 7" id="KW-0813">Transport</keyword>